<gene>
    <name evidence="2" type="ORF">K8U61_00510</name>
</gene>
<protein>
    <recommendedName>
        <fullName evidence="4">Cyclase</fullName>
    </recommendedName>
</protein>
<feature type="signal peptide" evidence="1">
    <location>
        <begin position="1"/>
        <end position="24"/>
    </location>
</feature>
<dbReference type="RefSeq" id="WP_224120997.1">
    <property type="nucleotide sequence ID" value="NZ_JAIQZJ010000001.1"/>
</dbReference>
<evidence type="ECO:0000313" key="2">
    <source>
        <dbReference type="EMBL" id="MBZ5736623.1"/>
    </source>
</evidence>
<keyword evidence="3" id="KW-1185">Reference proteome</keyword>
<feature type="chain" id="PRO_5046268842" description="Cyclase" evidence="1">
    <location>
        <begin position="25"/>
        <end position="223"/>
    </location>
</feature>
<sequence length="223" mass="22949">MLYRHARAALTALALSGIMTTTLATAPADAVPVARAAHQAQKAKPFSLTWNADATTTVKKLGTEVAFPTTQFTGTIKPLKRKLSGPLALPPAKTAAGLGDLDLVHITMEVADASPVKGTIDVDDTVWSITAKQSFAIHITKVSGVGDLINLVKDGCGTARTTATLSGTVDFAKIGQPGGPGDYTMAGAYSIPEFTGCGALMDSVLTSLVSGPDNPLSVHFTEA</sequence>
<proteinExistence type="predicted"/>
<organism evidence="2 3">
    <name type="scientific">Nocardioides mangrovi</name>
    <dbReference type="NCBI Taxonomy" id="2874580"/>
    <lineage>
        <taxon>Bacteria</taxon>
        <taxon>Bacillati</taxon>
        <taxon>Actinomycetota</taxon>
        <taxon>Actinomycetes</taxon>
        <taxon>Propionibacteriales</taxon>
        <taxon>Nocardioidaceae</taxon>
        <taxon>Nocardioides</taxon>
    </lineage>
</organism>
<accession>A0ABS7U6L5</accession>
<dbReference type="Proteomes" id="UP000780875">
    <property type="component" value="Unassembled WGS sequence"/>
</dbReference>
<reference evidence="2 3" key="1">
    <citation type="submission" date="2021-09" db="EMBL/GenBank/DDBJ databases">
        <title>Whole genome sequence of Nocardioides sp. GBK3QG-3.</title>
        <authorList>
            <person name="Tuo L."/>
        </authorList>
    </citation>
    <scope>NUCLEOTIDE SEQUENCE [LARGE SCALE GENOMIC DNA]</scope>
    <source>
        <strain evidence="2 3">GBK3QG-3</strain>
    </source>
</reference>
<dbReference type="EMBL" id="JAIQZJ010000001">
    <property type="protein sequence ID" value="MBZ5736623.1"/>
    <property type="molecule type" value="Genomic_DNA"/>
</dbReference>
<name>A0ABS7U6L5_9ACTN</name>
<comment type="caution">
    <text evidence="2">The sequence shown here is derived from an EMBL/GenBank/DDBJ whole genome shotgun (WGS) entry which is preliminary data.</text>
</comment>
<evidence type="ECO:0000256" key="1">
    <source>
        <dbReference type="SAM" id="SignalP"/>
    </source>
</evidence>
<evidence type="ECO:0008006" key="4">
    <source>
        <dbReference type="Google" id="ProtNLM"/>
    </source>
</evidence>
<evidence type="ECO:0000313" key="3">
    <source>
        <dbReference type="Proteomes" id="UP000780875"/>
    </source>
</evidence>
<keyword evidence="1" id="KW-0732">Signal</keyword>